<comment type="caution">
    <text evidence="7">The sequence shown here is derived from an EMBL/GenBank/DDBJ whole genome shotgun (WGS) entry which is preliminary data.</text>
</comment>
<dbReference type="RefSeq" id="WP_209360038.1">
    <property type="nucleotide sequence ID" value="NZ_JAGISH010000003.1"/>
</dbReference>
<keyword evidence="2 7" id="KW-0808">Transferase</keyword>
<dbReference type="GO" id="GO:0008878">
    <property type="term" value="F:glucose-1-phosphate adenylyltransferase activity"/>
    <property type="evidence" value="ECO:0007669"/>
    <property type="project" value="InterPro"/>
</dbReference>
<protein>
    <submittedName>
        <fullName evidence="7">NTP transferase domain-containing protein</fullName>
    </submittedName>
</protein>
<dbReference type="Pfam" id="PF24894">
    <property type="entry name" value="Hexapep_GlmU"/>
    <property type="match status" value="1"/>
</dbReference>
<evidence type="ECO:0000313" key="8">
    <source>
        <dbReference type="Proteomes" id="UP000675940"/>
    </source>
</evidence>
<keyword evidence="8" id="KW-1185">Reference proteome</keyword>
<dbReference type="PANTHER" id="PTHR43523">
    <property type="entry name" value="GLUCOSE-1-PHOSPHATE ADENYLYLTRANSFERASE-RELATED"/>
    <property type="match status" value="1"/>
</dbReference>
<keyword evidence="3" id="KW-0548">Nucleotidyltransferase</keyword>
<sequence length="382" mass="41216">MASATPPVDRCLPFLLAGGRGSRLHELTDSQCKPALPFGGSEGRIVDFILDAVVRTGFGRLMVATQYRPEDLAQHLSDHWATFLPKGLRVLDGRTFGAEGYRGTADPLRRNVSAIDALAPEEVMILSGDHVLDIDLHALLAHHRGHKQPVTVATTAVPLEQARSFGVFSEGPDGSATGFAEKPANPVPMPGDAGRALASTGIYVLDWEWLRAVLMDDDGAMDFGHDVLPRAMADDALGIYRLPDVRPGTGAYWRDVGTLEAYRLAWLDFLGSTPPVRLPHTMTGLPPARAHATVDGSVLMPGARLGWRCRLNKVIVAHDVVLPDGFVAGFDHAEDARWFRRDGETVLITSEMMARRAAATRAYTSARLGTSAGRGNHASLGH</sequence>
<evidence type="ECO:0000256" key="4">
    <source>
        <dbReference type="ARBA" id="ARBA00023056"/>
    </source>
</evidence>
<dbReference type="EMBL" id="JAGISH010000003">
    <property type="protein sequence ID" value="MBP0482172.1"/>
    <property type="molecule type" value="Genomic_DNA"/>
</dbReference>
<dbReference type="CDD" id="cd04181">
    <property type="entry name" value="NTP_transferase"/>
    <property type="match status" value="1"/>
</dbReference>
<feature type="domain" description="Glucose-1-phosphate adenylyltransferase/Bifunctional protein GlmU-like C-terminal hexapeptide" evidence="6">
    <location>
        <begin position="290"/>
        <end position="346"/>
    </location>
</feature>
<dbReference type="InterPro" id="IPR005835">
    <property type="entry name" value="NTP_transferase_dom"/>
</dbReference>
<accession>A0A940MQC5</accession>
<dbReference type="InterPro" id="IPR056818">
    <property type="entry name" value="GlmU/GlgC-like_hexapep"/>
</dbReference>
<evidence type="ECO:0000256" key="2">
    <source>
        <dbReference type="ARBA" id="ARBA00022679"/>
    </source>
</evidence>
<evidence type="ECO:0000313" key="7">
    <source>
        <dbReference type="EMBL" id="MBP0482172.1"/>
    </source>
</evidence>
<organism evidence="7 8">
    <name type="scientific">Sagittula salina</name>
    <dbReference type="NCBI Taxonomy" id="2820268"/>
    <lineage>
        <taxon>Bacteria</taxon>
        <taxon>Pseudomonadati</taxon>
        <taxon>Pseudomonadota</taxon>
        <taxon>Alphaproteobacteria</taxon>
        <taxon>Rhodobacterales</taxon>
        <taxon>Roseobacteraceae</taxon>
        <taxon>Sagittula</taxon>
    </lineage>
</organism>
<evidence type="ECO:0000259" key="6">
    <source>
        <dbReference type="Pfam" id="PF24894"/>
    </source>
</evidence>
<dbReference type="SUPFAM" id="SSF53448">
    <property type="entry name" value="Nucleotide-diphospho-sugar transferases"/>
    <property type="match status" value="1"/>
</dbReference>
<feature type="domain" description="Nucleotidyl transferase" evidence="5">
    <location>
        <begin position="14"/>
        <end position="263"/>
    </location>
</feature>
<dbReference type="Gene3D" id="2.160.10.10">
    <property type="entry name" value="Hexapeptide repeat proteins"/>
    <property type="match status" value="1"/>
</dbReference>
<evidence type="ECO:0000256" key="1">
    <source>
        <dbReference type="ARBA" id="ARBA00010443"/>
    </source>
</evidence>
<evidence type="ECO:0000256" key="3">
    <source>
        <dbReference type="ARBA" id="ARBA00022695"/>
    </source>
</evidence>
<gene>
    <name evidence="7" type="ORF">J5474_06660</name>
</gene>
<dbReference type="AlphaFoldDB" id="A0A940MQC5"/>
<dbReference type="Proteomes" id="UP000675940">
    <property type="component" value="Unassembled WGS sequence"/>
</dbReference>
<name>A0A940MQC5_9RHOB</name>
<reference evidence="7" key="1">
    <citation type="submission" date="2021-03" db="EMBL/GenBank/DDBJ databases">
        <title>Sagittula salina sp. nov. strain M10.9X isolated from the marine waste.</title>
        <authorList>
            <person name="Satari L."/>
            <person name="Molina-Menor E."/>
            <person name="Vidal-Verdu A."/>
            <person name="Pascual J."/>
            <person name="Pereto J."/>
            <person name="Porcar M."/>
        </authorList>
    </citation>
    <scope>NUCLEOTIDE SEQUENCE</scope>
    <source>
        <strain evidence="7">M10.9X</strain>
    </source>
</reference>
<comment type="similarity">
    <text evidence="1">Belongs to the bacterial/plant glucose-1-phosphate adenylyltransferase family.</text>
</comment>
<evidence type="ECO:0000259" key="5">
    <source>
        <dbReference type="Pfam" id="PF00483"/>
    </source>
</evidence>
<dbReference type="InterPro" id="IPR011831">
    <property type="entry name" value="ADP-Glc_PPase"/>
</dbReference>
<dbReference type="PANTHER" id="PTHR43523:SF2">
    <property type="entry name" value="GLUCOSE-1-PHOSPHATE ADENYLYLTRANSFERASE"/>
    <property type="match status" value="1"/>
</dbReference>
<keyword evidence="4" id="KW-0320">Glycogen biosynthesis</keyword>
<dbReference type="Gene3D" id="3.90.550.10">
    <property type="entry name" value="Spore Coat Polysaccharide Biosynthesis Protein SpsA, Chain A"/>
    <property type="match status" value="1"/>
</dbReference>
<dbReference type="GO" id="GO:0005978">
    <property type="term" value="P:glycogen biosynthetic process"/>
    <property type="evidence" value="ECO:0007669"/>
    <property type="project" value="UniProtKB-KW"/>
</dbReference>
<proteinExistence type="inferred from homology"/>
<dbReference type="InterPro" id="IPR029044">
    <property type="entry name" value="Nucleotide-diphossugar_trans"/>
</dbReference>
<dbReference type="Pfam" id="PF00483">
    <property type="entry name" value="NTP_transferase"/>
    <property type="match status" value="1"/>
</dbReference>